<keyword evidence="3" id="KW-1185">Reference proteome</keyword>
<evidence type="ECO:0000313" key="2">
    <source>
        <dbReference type="EMBL" id="CAD0009145.1"/>
    </source>
</evidence>
<comment type="caution">
    <text evidence="2">The sequence shown here is derived from an EMBL/GenBank/DDBJ whole genome shotgun (WGS) entry which is preliminary data.</text>
</comment>
<keyword evidence="1" id="KW-0472">Membrane</keyword>
<dbReference type="EMBL" id="CAIJDP010000089">
    <property type="protein sequence ID" value="CAD0009145.1"/>
    <property type="molecule type" value="Genomic_DNA"/>
</dbReference>
<evidence type="ECO:0000313" key="3">
    <source>
        <dbReference type="Proteomes" id="UP000530060"/>
    </source>
</evidence>
<keyword evidence="1" id="KW-0812">Transmembrane</keyword>
<feature type="transmembrane region" description="Helical" evidence="1">
    <location>
        <begin position="77"/>
        <end position="97"/>
    </location>
</feature>
<reference evidence="2 3" key="1">
    <citation type="submission" date="2020-06" db="EMBL/GenBank/DDBJ databases">
        <authorList>
            <person name="Criscuolo A."/>
        </authorList>
    </citation>
    <scope>NUCLEOTIDE SEQUENCE [LARGE SCALE GENOMIC DNA]</scope>
    <source>
        <strain evidence="3">CIP 111411</strain>
    </source>
</reference>
<dbReference type="AlphaFoldDB" id="A0A6V6ZBX9"/>
<proteinExistence type="predicted"/>
<evidence type="ECO:0000256" key="1">
    <source>
        <dbReference type="SAM" id="Phobius"/>
    </source>
</evidence>
<name>A0A6V6ZBX9_9FLAO</name>
<protein>
    <submittedName>
        <fullName evidence="2">Uncharacterized protein</fullName>
    </submittedName>
</protein>
<accession>A0A6V6ZBX9</accession>
<keyword evidence="1" id="KW-1133">Transmembrane helix</keyword>
<gene>
    <name evidence="2" type="ORF">FLAT13_04770</name>
</gene>
<feature type="transmembrane region" description="Helical" evidence="1">
    <location>
        <begin position="41"/>
        <end position="65"/>
    </location>
</feature>
<sequence>MQTTHQKLSEETQTIELVIGTFIISTILFVFYMFTSQNANVLLFAFPFAVSVLFLNAIMLFNLTGRFIKLYKERKDIAVKILLLLSNIPIGLLYYVISMKS</sequence>
<dbReference type="RefSeq" id="WP_180910749.1">
    <property type="nucleotide sequence ID" value="NZ_CAIJDP010000089.1"/>
</dbReference>
<feature type="transmembrane region" description="Helical" evidence="1">
    <location>
        <begin position="15"/>
        <end position="35"/>
    </location>
</feature>
<dbReference type="Proteomes" id="UP000530060">
    <property type="component" value="Unassembled WGS sequence"/>
</dbReference>
<organism evidence="2 3">
    <name type="scientific">Flavobacterium salmonis</name>
    <dbReference type="NCBI Taxonomy" id="2654844"/>
    <lineage>
        <taxon>Bacteria</taxon>
        <taxon>Pseudomonadati</taxon>
        <taxon>Bacteroidota</taxon>
        <taxon>Flavobacteriia</taxon>
        <taxon>Flavobacteriales</taxon>
        <taxon>Flavobacteriaceae</taxon>
        <taxon>Flavobacterium</taxon>
    </lineage>
</organism>